<name>A0A915KDQ3_ROMCU</name>
<organism evidence="2 3">
    <name type="scientific">Romanomermis culicivorax</name>
    <name type="common">Nematode worm</name>
    <dbReference type="NCBI Taxonomy" id="13658"/>
    <lineage>
        <taxon>Eukaryota</taxon>
        <taxon>Metazoa</taxon>
        <taxon>Ecdysozoa</taxon>
        <taxon>Nematoda</taxon>
        <taxon>Enoplea</taxon>
        <taxon>Dorylaimia</taxon>
        <taxon>Mermithida</taxon>
        <taxon>Mermithoidea</taxon>
        <taxon>Mermithidae</taxon>
        <taxon>Romanomermis</taxon>
    </lineage>
</organism>
<dbReference type="AlphaFoldDB" id="A0A915KDQ3"/>
<proteinExistence type="predicted"/>
<keyword evidence="2" id="KW-1185">Reference proteome</keyword>
<evidence type="ECO:0000256" key="1">
    <source>
        <dbReference type="SAM" id="MobiDB-lite"/>
    </source>
</evidence>
<accession>A0A915KDQ3</accession>
<sequence length="114" mass="12343">MGSQRSNQMGVKRKAPGDDKLQPDKYQPTDAKSPDAVEANKGRTKAKARGDTIKEGLQGAIEAAGSTSFGGEMGIHEIVGSKVDQEESNIESQINAYLGEDNRLNHKLHENLHN</sequence>
<dbReference type="WBParaSite" id="nRc.2.0.1.t36500-RA">
    <property type="protein sequence ID" value="nRc.2.0.1.t36500-RA"/>
    <property type="gene ID" value="nRc.2.0.1.g36500"/>
</dbReference>
<dbReference type="Proteomes" id="UP000887565">
    <property type="component" value="Unplaced"/>
</dbReference>
<evidence type="ECO:0000313" key="2">
    <source>
        <dbReference type="Proteomes" id="UP000887565"/>
    </source>
</evidence>
<protein>
    <submittedName>
        <fullName evidence="3">Uncharacterized protein</fullName>
    </submittedName>
</protein>
<feature type="region of interest" description="Disordered" evidence="1">
    <location>
        <begin position="1"/>
        <end position="53"/>
    </location>
</feature>
<reference evidence="3" key="1">
    <citation type="submission" date="2022-11" db="UniProtKB">
        <authorList>
            <consortium name="WormBaseParasite"/>
        </authorList>
    </citation>
    <scope>IDENTIFICATION</scope>
</reference>
<evidence type="ECO:0000313" key="3">
    <source>
        <dbReference type="WBParaSite" id="nRc.2.0.1.t36500-RA"/>
    </source>
</evidence>
<feature type="compositionally biased region" description="Basic and acidic residues" evidence="1">
    <location>
        <begin position="32"/>
        <end position="41"/>
    </location>
</feature>